<protein>
    <recommendedName>
        <fullName evidence="1">DUF7309 domain-containing protein</fullName>
    </recommendedName>
</protein>
<proteinExistence type="predicted"/>
<dbReference type="EMBL" id="QXEV01000027">
    <property type="protein sequence ID" value="RIA64971.1"/>
    <property type="molecule type" value="Genomic_DNA"/>
</dbReference>
<dbReference type="OrthoDB" id="598113at2"/>
<gene>
    <name evidence="2" type="ORF">EI71_01711</name>
</gene>
<dbReference type="Pfam" id="PF23988">
    <property type="entry name" value="DUF7309"/>
    <property type="match status" value="1"/>
</dbReference>
<dbReference type="AlphaFoldDB" id="A0A397R3I3"/>
<sequence length="475" mass="55759">MKKNEKLLSYLYLNKEDEIILYDKKESRIFIYDEEWAKEHETVAIHYTYNDSIDEMPIKDFAEIANNLIPFPQPNNIEIMKDFARKYSYPDLLDCLYKKGAYRNFKNLLRKYSLVDSYYAFEDKCYKKIITDWEIQFGIIEKKITKKERTNLVKLSNEAFSYHPWEYFTDEDYFTIHYLNKEISYIVLGHYGNCYGLCIYFGKEGKRELQLESMIASLDEESLLPMAIKNSYAIYFDPYDTLTPEDKDFLDGTIKEIEDIPYPSFNVFSIGRPVTPAKNSHHYKDISVALSLFNTFMEKYIEKPINSKQVFHLDITIDDDYNVKYKKTKEEESPIPYFDLSLLENENEYKKCNSTYVLDIAVSPGPVVKDGESYLPFIPILYDLNKDKIAFAVSTIAECDDYVSAIYHELDSYFKSTRAPKEILATNPIASLLGVLLLKDKDRVSNAKKKYETLEEFKQGLLDQLVSERKDTIIQ</sequence>
<dbReference type="InParanoid" id="A0A397R3I3"/>
<feature type="domain" description="DUF7309" evidence="1">
    <location>
        <begin position="155"/>
        <end position="250"/>
    </location>
</feature>
<dbReference type="RefSeq" id="WP_119016792.1">
    <property type="nucleotide sequence ID" value="NZ_QXEV01000027.1"/>
</dbReference>
<comment type="caution">
    <text evidence="2">The sequence shown here is derived from an EMBL/GenBank/DDBJ whole genome shotgun (WGS) entry which is preliminary data.</text>
</comment>
<evidence type="ECO:0000313" key="3">
    <source>
        <dbReference type="Proteomes" id="UP000266506"/>
    </source>
</evidence>
<reference evidence="2 3" key="1">
    <citation type="submission" date="2018-08" db="EMBL/GenBank/DDBJ databases">
        <title>Genomic Encyclopedia of Archaeal and Bacterial Type Strains, Phase II (KMG-II): from individual species to whole genera.</title>
        <authorList>
            <person name="Goeker M."/>
        </authorList>
    </citation>
    <scope>NUCLEOTIDE SEQUENCE [LARGE SCALE GENOMIC DNA]</scope>
    <source>
        <strain evidence="2 3">ATCC 27112</strain>
    </source>
</reference>
<dbReference type="Proteomes" id="UP000266506">
    <property type="component" value="Unassembled WGS sequence"/>
</dbReference>
<keyword evidence="3" id="KW-1185">Reference proteome</keyword>
<evidence type="ECO:0000313" key="2">
    <source>
        <dbReference type="EMBL" id="RIA64971.1"/>
    </source>
</evidence>
<dbReference type="InterPro" id="IPR055733">
    <property type="entry name" value="DUF7309"/>
</dbReference>
<name>A0A397R3I3_9MOLU</name>
<organism evidence="2 3">
    <name type="scientific">Anaeroplasma bactoclasticum</name>
    <dbReference type="NCBI Taxonomy" id="2088"/>
    <lineage>
        <taxon>Bacteria</taxon>
        <taxon>Bacillati</taxon>
        <taxon>Mycoplasmatota</taxon>
        <taxon>Mollicutes</taxon>
        <taxon>Anaeroplasmatales</taxon>
        <taxon>Anaeroplasmataceae</taxon>
        <taxon>Anaeroplasma</taxon>
    </lineage>
</organism>
<accession>A0A397R3I3</accession>
<evidence type="ECO:0000259" key="1">
    <source>
        <dbReference type="Pfam" id="PF23988"/>
    </source>
</evidence>